<evidence type="ECO:0000256" key="1">
    <source>
        <dbReference type="ARBA" id="ARBA00007116"/>
    </source>
</evidence>
<evidence type="ECO:0000256" key="5">
    <source>
        <dbReference type="ARBA" id="ARBA00023274"/>
    </source>
</evidence>
<dbReference type="HAMAP" id="MF_01337_B">
    <property type="entry name" value="Ribosomal_uL18_B"/>
    <property type="match status" value="1"/>
</dbReference>
<sequence>MNITEISNRKKRHFHIRKTISGTAKRPRLSVFVSNLEVYVQIIDDKTGHTLASASSLLSEVTGKTGIEKARNLGEFIAKRAQEKGVTKVVFDRGGYAYHGRVQAIAEGARSGGLEF</sequence>
<dbReference type="FunFam" id="3.30.420.100:FF:000001">
    <property type="entry name" value="50S ribosomal protein L18"/>
    <property type="match status" value="1"/>
</dbReference>
<proteinExistence type="inferred from homology"/>
<dbReference type="EMBL" id="PFNL01000180">
    <property type="protein sequence ID" value="PIZ44406.1"/>
    <property type="molecule type" value="Genomic_DNA"/>
</dbReference>
<evidence type="ECO:0000256" key="7">
    <source>
        <dbReference type="HAMAP-Rule" id="MF_01337"/>
    </source>
</evidence>
<comment type="similarity">
    <text evidence="1 7">Belongs to the universal ribosomal protein uL18 family.</text>
</comment>
<comment type="caution">
    <text evidence="8">The sequence shown here is derived from an EMBL/GenBank/DDBJ whole genome shotgun (WGS) entry which is preliminary data.</text>
</comment>
<organism evidence="8 9">
    <name type="scientific">candidate division WWE3 bacterium CG_4_10_14_0_2_um_filter_41_14</name>
    <dbReference type="NCBI Taxonomy" id="1975072"/>
    <lineage>
        <taxon>Bacteria</taxon>
        <taxon>Katanobacteria</taxon>
    </lineage>
</organism>
<accession>A0A2M7TF44</accession>
<evidence type="ECO:0000256" key="6">
    <source>
        <dbReference type="ARBA" id="ARBA00035197"/>
    </source>
</evidence>
<dbReference type="AlphaFoldDB" id="A0A2M7TF44"/>
<keyword evidence="4 7" id="KW-0689">Ribosomal protein</keyword>
<dbReference type="PANTHER" id="PTHR12899">
    <property type="entry name" value="39S RIBOSOMAL PROTEIN L18, MITOCHONDRIAL"/>
    <property type="match status" value="1"/>
</dbReference>
<keyword evidence="5 7" id="KW-0687">Ribonucleoprotein</keyword>
<dbReference type="InterPro" id="IPR057268">
    <property type="entry name" value="Ribosomal_L18"/>
</dbReference>
<evidence type="ECO:0000313" key="8">
    <source>
        <dbReference type="EMBL" id="PIZ44406.1"/>
    </source>
</evidence>
<dbReference type="GO" id="GO:0008097">
    <property type="term" value="F:5S rRNA binding"/>
    <property type="evidence" value="ECO:0007669"/>
    <property type="project" value="TreeGrafter"/>
</dbReference>
<comment type="subunit">
    <text evidence="7">Part of the 50S ribosomal subunit; part of the 5S rRNA/L5/L18/L25 subcomplex. Contacts the 5S and 23S rRNAs.</text>
</comment>
<dbReference type="GO" id="GO:0022625">
    <property type="term" value="C:cytosolic large ribosomal subunit"/>
    <property type="evidence" value="ECO:0007669"/>
    <property type="project" value="TreeGrafter"/>
</dbReference>
<dbReference type="CDD" id="cd00432">
    <property type="entry name" value="Ribosomal_L18_L5e"/>
    <property type="match status" value="1"/>
</dbReference>
<dbReference type="NCBIfam" id="TIGR00060">
    <property type="entry name" value="L18_bact"/>
    <property type="match status" value="1"/>
</dbReference>
<keyword evidence="3 7" id="KW-0694">RNA-binding</keyword>
<gene>
    <name evidence="7" type="primary">rplR</name>
    <name evidence="8" type="ORF">COY32_06510</name>
</gene>
<evidence type="ECO:0000256" key="2">
    <source>
        <dbReference type="ARBA" id="ARBA00022730"/>
    </source>
</evidence>
<dbReference type="Proteomes" id="UP000228920">
    <property type="component" value="Unassembled WGS sequence"/>
</dbReference>
<protein>
    <recommendedName>
        <fullName evidence="6 7">Large ribosomal subunit protein uL18</fullName>
    </recommendedName>
</protein>
<dbReference type="SUPFAM" id="SSF53137">
    <property type="entry name" value="Translational machinery components"/>
    <property type="match status" value="1"/>
</dbReference>
<dbReference type="InterPro" id="IPR004389">
    <property type="entry name" value="Ribosomal_uL18_bac-type"/>
</dbReference>
<evidence type="ECO:0000256" key="4">
    <source>
        <dbReference type="ARBA" id="ARBA00022980"/>
    </source>
</evidence>
<dbReference type="PANTHER" id="PTHR12899:SF3">
    <property type="entry name" value="LARGE RIBOSOMAL SUBUNIT PROTEIN UL18M"/>
    <property type="match status" value="1"/>
</dbReference>
<dbReference type="InterPro" id="IPR005484">
    <property type="entry name" value="Ribosomal_uL18_bac/plant/anim"/>
</dbReference>
<evidence type="ECO:0000256" key="3">
    <source>
        <dbReference type="ARBA" id="ARBA00022884"/>
    </source>
</evidence>
<evidence type="ECO:0000313" key="9">
    <source>
        <dbReference type="Proteomes" id="UP000228920"/>
    </source>
</evidence>
<dbReference type="GO" id="GO:0003735">
    <property type="term" value="F:structural constituent of ribosome"/>
    <property type="evidence" value="ECO:0007669"/>
    <property type="project" value="InterPro"/>
</dbReference>
<comment type="function">
    <text evidence="7">This is one of the proteins that bind and probably mediate the attachment of the 5S RNA into the large ribosomal subunit, where it forms part of the central protuberance.</text>
</comment>
<dbReference type="Gene3D" id="3.30.420.100">
    <property type="match status" value="1"/>
</dbReference>
<dbReference type="GO" id="GO:0006412">
    <property type="term" value="P:translation"/>
    <property type="evidence" value="ECO:0007669"/>
    <property type="project" value="UniProtKB-UniRule"/>
</dbReference>
<dbReference type="Pfam" id="PF00861">
    <property type="entry name" value="Ribosomal_L18p"/>
    <property type="match status" value="1"/>
</dbReference>
<keyword evidence="2 7" id="KW-0699">rRNA-binding</keyword>
<name>A0A2M7TF44_UNCKA</name>
<reference evidence="9" key="1">
    <citation type="submission" date="2017-09" db="EMBL/GenBank/DDBJ databases">
        <title>Depth-based differentiation of microbial function through sediment-hosted aquifers and enrichment of novel symbionts in the deep terrestrial subsurface.</title>
        <authorList>
            <person name="Probst A.J."/>
            <person name="Ladd B."/>
            <person name="Jarett J.K."/>
            <person name="Geller-Mcgrath D.E."/>
            <person name="Sieber C.M.K."/>
            <person name="Emerson J.B."/>
            <person name="Anantharaman K."/>
            <person name="Thomas B.C."/>
            <person name="Malmstrom R."/>
            <person name="Stieglmeier M."/>
            <person name="Klingl A."/>
            <person name="Woyke T."/>
            <person name="Ryan C.M."/>
            <person name="Banfield J.F."/>
        </authorList>
    </citation>
    <scope>NUCLEOTIDE SEQUENCE [LARGE SCALE GENOMIC DNA]</scope>
</reference>